<feature type="domain" description="PTS EIIA type-1" evidence="13">
    <location>
        <begin position="489"/>
        <end position="593"/>
    </location>
</feature>
<dbReference type="InterPro" id="IPR001127">
    <property type="entry name" value="PTS_EIIA_1_perm"/>
</dbReference>
<keyword evidence="9 12" id="KW-1133">Transmembrane helix</keyword>
<dbReference type="InterPro" id="IPR011055">
    <property type="entry name" value="Dup_hybrid_motif"/>
</dbReference>
<dbReference type="PANTHER" id="PTHR30175:SF1">
    <property type="entry name" value="PTS SYSTEM ARBUTIN-, CELLOBIOSE-, AND SALICIN-SPECIFIC EIIBC COMPONENT-RELATED"/>
    <property type="match status" value="1"/>
</dbReference>
<dbReference type="SUPFAM" id="SSF55604">
    <property type="entry name" value="Glucose permease domain IIB"/>
    <property type="match status" value="1"/>
</dbReference>
<evidence type="ECO:0000259" key="14">
    <source>
        <dbReference type="PROSITE" id="PS51098"/>
    </source>
</evidence>
<comment type="caution">
    <text evidence="16">The sequence shown here is derived from an EMBL/GenBank/DDBJ whole genome shotgun (WGS) entry which is preliminary data.</text>
</comment>
<accession>A0ABS0GB07</accession>
<evidence type="ECO:0000256" key="9">
    <source>
        <dbReference type="ARBA" id="ARBA00022989"/>
    </source>
</evidence>
<feature type="transmembrane region" description="Helical" evidence="12">
    <location>
        <begin position="166"/>
        <end position="183"/>
    </location>
</feature>
<keyword evidence="4 16" id="KW-0762">Sugar transport</keyword>
<organism evidence="16 17">
    <name type="scientific">Vibrio nitrifigilis</name>
    <dbReference type="NCBI Taxonomy" id="2789781"/>
    <lineage>
        <taxon>Bacteria</taxon>
        <taxon>Pseudomonadati</taxon>
        <taxon>Pseudomonadota</taxon>
        <taxon>Gammaproteobacteria</taxon>
        <taxon>Vibrionales</taxon>
        <taxon>Vibrionaceae</taxon>
        <taxon>Vibrio</taxon>
    </lineage>
</organism>
<dbReference type="PROSITE" id="PS51103">
    <property type="entry name" value="PTS_EIIC_TYPE_1"/>
    <property type="match status" value="1"/>
</dbReference>
<feature type="domain" description="PTS EIIB type-1" evidence="14">
    <location>
        <begin position="4"/>
        <end position="85"/>
    </location>
</feature>
<feature type="transmembrane region" description="Helical" evidence="12">
    <location>
        <begin position="349"/>
        <end position="368"/>
    </location>
</feature>
<feature type="transmembrane region" description="Helical" evidence="12">
    <location>
        <begin position="420"/>
        <end position="442"/>
    </location>
</feature>
<keyword evidence="2" id="KW-0813">Transport</keyword>
<evidence type="ECO:0000256" key="2">
    <source>
        <dbReference type="ARBA" id="ARBA00022448"/>
    </source>
</evidence>
<evidence type="ECO:0000256" key="7">
    <source>
        <dbReference type="ARBA" id="ARBA00022692"/>
    </source>
</evidence>
<dbReference type="Gene3D" id="3.30.1360.60">
    <property type="entry name" value="Glucose permease domain IIB"/>
    <property type="match status" value="1"/>
</dbReference>
<dbReference type="Pfam" id="PF02378">
    <property type="entry name" value="PTS_EIIC"/>
    <property type="match status" value="1"/>
</dbReference>
<dbReference type="RefSeq" id="WP_196122631.1">
    <property type="nucleotide sequence ID" value="NZ_JADPMR010000001.1"/>
</dbReference>
<keyword evidence="8" id="KW-0418">Kinase</keyword>
<proteinExistence type="predicted"/>
<dbReference type="SUPFAM" id="SSF51261">
    <property type="entry name" value="Duplicated hybrid motif"/>
    <property type="match status" value="1"/>
</dbReference>
<dbReference type="InterPro" id="IPR018113">
    <property type="entry name" value="PTrfase_EIIB_Cys"/>
</dbReference>
<dbReference type="Pfam" id="PF00367">
    <property type="entry name" value="PTS_EIIB"/>
    <property type="match status" value="1"/>
</dbReference>
<dbReference type="InterPro" id="IPR011297">
    <property type="entry name" value="PTS_IIABC_b_glu"/>
</dbReference>
<evidence type="ECO:0000256" key="8">
    <source>
        <dbReference type="ARBA" id="ARBA00022777"/>
    </source>
</evidence>
<sequence length="622" mass="66494">MNYKITADNILQCVGGKENIAHLTHCSTRVRLSLVDDDIVDYEALGHVDGVIGVRRNVQCQIIIGNEVVEVYEALAELVGIDVQSTHQPKSKQSWGAFILDFVISIFQPLVPAIAGGGVLKSILMLLAVLGLADKNSNTFQVLDLVGTAPLYFLPLLVAATTATKLKVNMLVAISTVSALLLPNMSQLLSSGITLGHLPVQPIAYASQVFPAILCVLFYALIEKRITQYSPKAIRIFFVPMVSMAITVPVTLLLLGPIGYYAGELMATVILFLFAKLGFVATALLAAILPFMIAAGMHKALIPYAVASFTQIGKELLYLPASLAHNISQSGASFAVALKTKDSALRSTAISAGISAFFGITEPAIYGVTLIRKQVLYSVMLGGAVGGAFIGFTAIEAFALVGPGIASITMFTSPDNAMNLVYALIAIPISFFTAFAGVLIMWRESSGEAENQDPNSKSTHATPAGTEQHTYSFWAPVIGKVIPLEDVKDEVFASKMVGDGIAVIPTEGVLYAPIDGEISSVYETGHAINMMSANGAELLFHIGINTVELEGKFFSVKVKPGDEVNAGDELVRFDLEAIVKAGYDPTVMAIVANYEHFQIEPVAVQKQAVDKNQTLFMIEELV</sequence>
<evidence type="ECO:0000256" key="12">
    <source>
        <dbReference type="SAM" id="Phobius"/>
    </source>
</evidence>
<reference evidence="16 17" key="1">
    <citation type="submission" date="2020-11" db="EMBL/GenBank/DDBJ databases">
        <title>Vibrio nitrifigilis sp. nov., a marine nitrogen-fixing bacterium isolated from the lagoon sediment of an islet inside an atoll.</title>
        <authorList>
            <person name="Wang L.-T."/>
            <person name="Shieh W.Y."/>
        </authorList>
    </citation>
    <scope>NUCLEOTIDE SEQUENCE [LARGE SCALE GENOMIC DNA]</scope>
    <source>
        <strain evidence="16 17">NFV-1</strain>
    </source>
</reference>
<dbReference type="InterPro" id="IPR050558">
    <property type="entry name" value="PTS_Sugar-Specific_Components"/>
</dbReference>
<feature type="active site" description="Phosphocysteine intermediate; for EIIB activity" evidence="11">
    <location>
        <position position="26"/>
    </location>
</feature>
<dbReference type="Pfam" id="PF00358">
    <property type="entry name" value="PTS_EIIA_1"/>
    <property type="match status" value="1"/>
</dbReference>
<dbReference type="NCBIfam" id="TIGR00830">
    <property type="entry name" value="PTBA"/>
    <property type="match status" value="1"/>
</dbReference>
<dbReference type="PANTHER" id="PTHR30175">
    <property type="entry name" value="PHOSPHOTRANSFERASE SYSTEM TRANSPORT PROTEIN"/>
    <property type="match status" value="1"/>
</dbReference>
<dbReference type="Gene3D" id="2.70.70.10">
    <property type="entry name" value="Glucose Permease (Domain IIA)"/>
    <property type="match status" value="1"/>
</dbReference>
<dbReference type="InterPro" id="IPR001996">
    <property type="entry name" value="PTS_IIB_1"/>
</dbReference>
<name>A0ABS0GB07_9VIBR</name>
<dbReference type="InterPro" id="IPR013013">
    <property type="entry name" value="PTS_EIIC_1"/>
</dbReference>
<evidence type="ECO:0000256" key="1">
    <source>
        <dbReference type="ARBA" id="ARBA00004651"/>
    </source>
</evidence>
<feature type="transmembrane region" description="Helical" evidence="12">
    <location>
        <begin position="98"/>
        <end position="120"/>
    </location>
</feature>
<dbReference type="InterPro" id="IPR036878">
    <property type="entry name" value="Glu_permease_IIB"/>
</dbReference>
<dbReference type="NCBIfam" id="TIGR01995">
    <property type="entry name" value="PTS-II-ABC-beta"/>
    <property type="match status" value="1"/>
</dbReference>
<evidence type="ECO:0000256" key="6">
    <source>
        <dbReference type="ARBA" id="ARBA00022683"/>
    </source>
</evidence>
<evidence type="ECO:0000313" key="17">
    <source>
        <dbReference type="Proteomes" id="UP000597206"/>
    </source>
</evidence>
<gene>
    <name evidence="16" type="ORF">I1A42_03235</name>
</gene>
<dbReference type="Proteomes" id="UP000597206">
    <property type="component" value="Unassembled WGS sequence"/>
</dbReference>
<evidence type="ECO:0000256" key="11">
    <source>
        <dbReference type="PROSITE-ProRule" id="PRU00421"/>
    </source>
</evidence>
<feature type="transmembrane region" description="Helical" evidence="12">
    <location>
        <begin position="234"/>
        <end position="263"/>
    </location>
</feature>
<dbReference type="CDD" id="cd00212">
    <property type="entry name" value="PTS_IIB_glc"/>
    <property type="match status" value="1"/>
</dbReference>
<keyword evidence="7 12" id="KW-0812">Transmembrane</keyword>
<dbReference type="PROSITE" id="PS01035">
    <property type="entry name" value="PTS_EIIB_TYPE_1_CYS"/>
    <property type="match status" value="1"/>
</dbReference>
<feature type="domain" description="PTS EIIC type-1" evidence="15">
    <location>
        <begin position="101"/>
        <end position="457"/>
    </location>
</feature>
<evidence type="ECO:0000313" key="16">
    <source>
        <dbReference type="EMBL" id="MBF8999583.1"/>
    </source>
</evidence>
<evidence type="ECO:0000256" key="10">
    <source>
        <dbReference type="ARBA" id="ARBA00023136"/>
    </source>
</evidence>
<keyword evidence="10 12" id="KW-0472">Membrane</keyword>
<keyword evidence="5" id="KW-0808">Transferase</keyword>
<dbReference type="PROSITE" id="PS51098">
    <property type="entry name" value="PTS_EIIB_TYPE_1"/>
    <property type="match status" value="1"/>
</dbReference>
<evidence type="ECO:0000256" key="3">
    <source>
        <dbReference type="ARBA" id="ARBA00022475"/>
    </source>
</evidence>
<keyword evidence="17" id="KW-1185">Reference proteome</keyword>
<feature type="transmembrane region" description="Helical" evidence="12">
    <location>
        <begin position="269"/>
        <end position="295"/>
    </location>
</feature>
<dbReference type="InterPro" id="IPR003352">
    <property type="entry name" value="PTS_EIIC"/>
</dbReference>
<evidence type="ECO:0000256" key="4">
    <source>
        <dbReference type="ARBA" id="ARBA00022597"/>
    </source>
</evidence>
<keyword evidence="3" id="KW-1003">Cell membrane</keyword>
<feature type="transmembrane region" description="Helical" evidence="12">
    <location>
        <begin position="375"/>
        <end position="400"/>
    </location>
</feature>
<protein>
    <submittedName>
        <fullName evidence="16">PTS glucose transporter subunit IIA</fullName>
    </submittedName>
</protein>
<keyword evidence="6" id="KW-0598">Phosphotransferase system</keyword>
<feature type="transmembrane region" description="Helical" evidence="12">
    <location>
        <begin position="140"/>
        <end position="159"/>
    </location>
</feature>
<comment type="subcellular location">
    <subcellularLocation>
        <location evidence="1">Cell membrane</location>
        <topology evidence="1">Multi-pass membrane protein</topology>
    </subcellularLocation>
</comment>
<feature type="transmembrane region" description="Helical" evidence="12">
    <location>
        <begin position="203"/>
        <end position="222"/>
    </location>
</feature>
<evidence type="ECO:0000256" key="5">
    <source>
        <dbReference type="ARBA" id="ARBA00022679"/>
    </source>
</evidence>
<dbReference type="PROSITE" id="PS00371">
    <property type="entry name" value="PTS_EIIA_TYPE_1_HIS"/>
    <property type="match status" value="1"/>
</dbReference>
<dbReference type="EMBL" id="JADPMR010000001">
    <property type="protein sequence ID" value="MBF8999583.1"/>
    <property type="molecule type" value="Genomic_DNA"/>
</dbReference>
<dbReference type="PROSITE" id="PS51093">
    <property type="entry name" value="PTS_EIIA_TYPE_1"/>
    <property type="match status" value="1"/>
</dbReference>
<evidence type="ECO:0000259" key="15">
    <source>
        <dbReference type="PROSITE" id="PS51103"/>
    </source>
</evidence>
<evidence type="ECO:0000259" key="13">
    <source>
        <dbReference type="PROSITE" id="PS51093"/>
    </source>
</evidence>